<gene>
    <name evidence="1" type="ORF">Vadar_004094</name>
</gene>
<name>A0ACB7XNI5_9ERIC</name>
<reference evidence="1 2" key="1">
    <citation type="journal article" date="2021" name="Hortic Res">
        <title>High-quality reference genome and annotation aids understanding of berry development for evergreen blueberry (Vaccinium darrowii).</title>
        <authorList>
            <person name="Yu J."/>
            <person name="Hulse-Kemp A.M."/>
            <person name="Babiker E."/>
            <person name="Staton M."/>
        </authorList>
    </citation>
    <scope>NUCLEOTIDE SEQUENCE [LARGE SCALE GENOMIC DNA]</scope>
    <source>
        <strain evidence="2">cv. NJ 8807/NJ 8810</strain>
        <tissue evidence="1">Young leaf</tissue>
    </source>
</reference>
<organism evidence="1 2">
    <name type="scientific">Vaccinium darrowii</name>
    <dbReference type="NCBI Taxonomy" id="229202"/>
    <lineage>
        <taxon>Eukaryota</taxon>
        <taxon>Viridiplantae</taxon>
        <taxon>Streptophyta</taxon>
        <taxon>Embryophyta</taxon>
        <taxon>Tracheophyta</taxon>
        <taxon>Spermatophyta</taxon>
        <taxon>Magnoliopsida</taxon>
        <taxon>eudicotyledons</taxon>
        <taxon>Gunneridae</taxon>
        <taxon>Pentapetalae</taxon>
        <taxon>asterids</taxon>
        <taxon>Ericales</taxon>
        <taxon>Ericaceae</taxon>
        <taxon>Vaccinioideae</taxon>
        <taxon>Vaccinieae</taxon>
        <taxon>Vaccinium</taxon>
    </lineage>
</organism>
<comment type="caution">
    <text evidence="1">The sequence shown here is derived from an EMBL/GenBank/DDBJ whole genome shotgun (WGS) entry which is preliminary data.</text>
</comment>
<dbReference type="Proteomes" id="UP000828048">
    <property type="component" value="Chromosome 1"/>
</dbReference>
<evidence type="ECO:0000313" key="2">
    <source>
        <dbReference type="Proteomes" id="UP000828048"/>
    </source>
</evidence>
<proteinExistence type="predicted"/>
<protein>
    <submittedName>
        <fullName evidence="1">Uncharacterized protein</fullName>
    </submittedName>
</protein>
<evidence type="ECO:0000313" key="1">
    <source>
        <dbReference type="EMBL" id="KAH7842337.1"/>
    </source>
</evidence>
<keyword evidence="2" id="KW-1185">Reference proteome</keyword>
<sequence length="487" mass="56842">MRSKPIEFRVDQLRHEEDAIPNYINPDSWFSVKVYHGGCFMIEGNVKSYVGGKISYNDYENRCQFLLMELDGIGQNLGFKDYVEYYFKVPSSQGGFKIIETHDQVMDMLNHIKDNVVDIYIAFLNSLADDLQEVDVANWEWETRTFPESGVTIEDVDMVEGYGGPLVGMEDDDFDVDEKYEEFNDSDYDLSDEDDRLFEENVDVNMQGSKQGSVGWAIRQHSIMQGKDIRFIKNETTRVRAKCKVYIDPVDGKRKKECPWELCASDRGKGNHSLQVKTYNPNHTCGRIWNNRLMCASWLANQQQSCSCRRWDLTGIPCEHAARVIVELGGEPEEYVSDWYSKHSYLTSYGNIMHPMNGPDMWEKSLKVWQRRPQQQNLQIHWVFYKPHSKVQYQHKRKRTRKVLKKRTRKGTRKETMNPLQVLTSYFWFLKGPLLTSVFLYVLGSWLYVFGIYALDMPLWTEICTRLASVSVATLTCDTTTCERRAE</sequence>
<accession>A0ACB7XNI5</accession>
<dbReference type="EMBL" id="CM037151">
    <property type="protein sequence ID" value="KAH7842337.1"/>
    <property type="molecule type" value="Genomic_DNA"/>
</dbReference>